<proteinExistence type="predicted"/>
<keyword evidence="2" id="KW-1185">Reference proteome</keyword>
<dbReference type="AlphaFoldDB" id="A0A0V1KKD8"/>
<dbReference type="EMBL" id="JYDW01000800">
    <property type="protein sequence ID" value="KRZ47436.1"/>
    <property type="molecule type" value="Genomic_DNA"/>
</dbReference>
<gene>
    <name evidence="1" type="ORF">T02_13848</name>
</gene>
<protein>
    <submittedName>
        <fullName evidence="1">Uncharacterized protein</fullName>
    </submittedName>
</protein>
<evidence type="ECO:0000313" key="1">
    <source>
        <dbReference type="EMBL" id="KRZ47436.1"/>
    </source>
</evidence>
<reference evidence="1 2" key="1">
    <citation type="submission" date="2015-05" db="EMBL/GenBank/DDBJ databases">
        <title>Evolution of Trichinella species and genotypes.</title>
        <authorList>
            <person name="Korhonen P.K."/>
            <person name="Edoardo P."/>
            <person name="Giuseppe L.R."/>
            <person name="Gasser R.B."/>
        </authorList>
    </citation>
    <scope>NUCLEOTIDE SEQUENCE [LARGE SCALE GENOMIC DNA]</scope>
    <source>
        <strain evidence="1">ISS10</strain>
    </source>
</reference>
<evidence type="ECO:0000313" key="2">
    <source>
        <dbReference type="Proteomes" id="UP000054721"/>
    </source>
</evidence>
<dbReference type="Proteomes" id="UP000054721">
    <property type="component" value="Unassembled WGS sequence"/>
</dbReference>
<comment type="caution">
    <text evidence="1">The sequence shown here is derived from an EMBL/GenBank/DDBJ whole genome shotgun (WGS) entry which is preliminary data.</text>
</comment>
<dbReference type="OrthoDB" id="10460407at2759"/>
<accession>A0A0V1KKD8</accession>
<name>A0A0V1KKD8_9BILA</name>
<sequence length="36" mass="4285">MKFCNKQFISAPNSTIVQRRHHDGKRLLKWKDCKLG</sequence>
<organism evidence="1 2">
    <name type="scientific">Trichinella nativa</name>
    <dbReference type="NCBI Taxonomy" id="6335"/>
    <lineage>
        <taxon>Eukaryota</taxon>
        <taxon>Metazoa</taxon>
        <taxon>Ecdysozoa</taxon>
        <taxon>Nematoda</taxon>
        <taxon>Enoplea</taxon>
        <taxon>Dorylaimia</taxon>
        <taxon>Trichinellida</taxon>
        <taxon>Trichinellidae</taxon>
        <taxon>Trichinella</taxon>
    </lineage>
</organism>